<accession>A0AAP2W4Y3</accession>
<evidence type="ECO:0000313" key="5">
    <source>
        <dbReference type="Proteomes" id="UP001320159"/>
    </source>
</evidence>
<gene>
    <name evidence="4" type="ORF">CUJ83_07725</name>
</gene>
<dbReference type="RefSeq" id="WP_230741720.1">
    <property type="nucleotide sequence ID" value="NZ_PGCK01000005.1"/>
</dbReference>
<dbReference type="Gene3D" id="1.10.8.80">
    <property type="entry name" value="Magnesium chelatase subunit I, C-Terminal domain"/>
    <property type="match status" value="1"/>
</dbReference>
<proteinExistence type="predicted"/>
<keyword evidence="5" id="KW-1185">Reference proteome</keyword>
<dbReference type="InterPro" id="IPR050764">
    <property type="entry name" value="CbbQ/NirQ/NorQ/GpvN"/>
</dbReference>
<dbReference type="CDD" id="cd00009">
    <property type="entry name" value="AAA"/>
    <property type="match status" value="1"/>
</dbReference>
<dbReference type="Pfam" id="PF07726">
    <property type="entry name" value="AAA_3"/>
    <property type="match status" value="1"/>
</dbReference>
<dbReference type="PIRSF" id="PIRSF002849">
    <property type="entry name" value="AAA_ATPase_chaperone_MoxR_prd"/>
    <property type="match status" value="1"/>
</dbReference>
<dbReference type="FunFam" id="3.40.50.300:FF:000640">
    <property type="entry name" value="MoxR family ATPase"/>
    <property type="match status" value="1"/>
</dbReference>
<dbReference type="InterPro" id="IPR027417">
    <property type="entry name" value="P-loop_NTPase"/>
</dbReference>
<keyword evidence="2" id="KW-0067">ATP-binding</keyword>
<keyword evidence="1" id="KW-0547">Nucleotide-binding</keyword>
<dbReference type="PANTHER" id="PTHR42759:SF5">
    <property type="entry name" value="METHANOL DEHYDROGENASE REGULATOR"/>
    <property type="match status" value="1"/>
</dbReference>
<dbReference type="Proteomes" id="UP001320159">
    <property type="component" value="Unassembled WGS sequence"/>
</dbReference>
<dbReference type="InterPro" id="IPR011703">
    <property type="entry name" value="ATPase_AAA-3"/>
</dbReference>
<name>A0AAP2W4Y3_9EURY</name>
<dbReference type="Pfam" id="PF17863">
    <property type="entry name" value="AAA_lid_2"/>
    <property type="match status" value="1"/>
</dbReference>
<evidence type="ECO:0000313" key="4">
    <source>
        <dbReference type="EMBL" id="MCD1294885.1"/>
    </source>
</evidence>
<dbReference type="InterPro" id="IPR041628">
    <property type="entry name" value="ChlI/MoxR_AAA_lid"/>
</dbReference>
<dbReference type="SUPFAM" id="SSF52540">
    <property type="entry name" value="P-loop containing nucleoside triphosphate hydrolases"/>
    <property type="match status" value="1"/>
</dbReference>
<dbReference type="AlphaFoldDB" id="A0AAP2W4Y3"/>
<comment type="caution">
    <text evidence="4">The sequence shown here is derived from an EMBL/GenBank/DDBJ whole genome shotgun (WGS) entry which is preliminary data.</text>
</comment>
<dbReference type="Gene3D" id="3.40.50.300">
    <property type="entry name" value="P-loop containing nucleotide triphosphate hydrolases"/>
    <property type="match status" value="1"/>
</dbReference>
<protein>
    <submittedName>
        <fullName evidence="4">Magnesium chelatase</fullName>
    </submittedName>
</protein>
<evidence type="ECO:0000256" key="1">
    <source>
        <dbReference type="ARBA" id="ARBA00022741"/>
    </source>
</evidence>
<dbReference type="PANTHER" id="PTHR42759">
    <property type="entry name" value="MOXR FAMILY PROTEIN"/>
    <property type="match status" value="1"/>
</dbReference>
<feature type="domain" description="AAA+ ATPase" evidence="3">
    <location>
        <begin position="47"/>
        <end position="188"/>
    </location>
</feature>
<dbReference type="GO" id="GO:0016887">
    <property type="term" value="F:ATP hydrolysis activity"/>
    <property type="evidence" value="ECO:0007669"/>
    <property type="project" value="InterPro"/>
</dbReference>
<organism evidence="4 5">
    <name type="scientific">Methanooceanicella nereidis</name>
    <dbReference type="NCBI Taxonomy" id="2052831"/>
    <lineage>
        <taxon>Archaea</taxon>
        <taxon>Methanobacteriati</taxon>
        <taxon>Methanobacteriota</taxon>
        <taxon>Stenosarchaea group</taxon>
        <taxon>Methanomicrobia</taxon>
        <taxon>Methanocellales</taxon>
        <taxon>Methanocellaceae</taxon>
        <taxon>Methanooceanicella</taxon>
    </lineage>
</organism>
<evidence type="ECO:0000256" key="2">
    <source>
        <dbReference type="ARBA" id="ARBA00022840"/>
    </source>
</evidence>
<reference evidence="4 5" key="1">
    <citation type="submission" date="2017-11" db="EMBL/GenBank/DDBJ databases">
        <title>Isolation and Characterization of Family Methanocellaceae Species from Potential Methane Hydrate Area Offshore Southwestern Taiwan.</title>
        <authorList>
            <person name="Zhang W.-L."/>
            <person name="Chen W.-C."/>
            <person name="Lai M.-C."/>
            <person name="Chen S.-C."/>
        </authorList>
    </citation>
    <scope>NUCLEOTIDE SEQUENCE [LARGE SCALE GENOMIC DNA]</scope>
    <source>
        <strain evidence="4 5">CWC-04</strain>
    </source>
</reference>
<dbReference type="InterPro" id="IPR003593">
    <property type="entry name" value="AAA+_ATPase"/>
</dbReference>
<dbReference type="EMBL" id="PGCK01000005">
    <property type="protein sequence ID" value="MCD1294885.1"/>
    <property type="molecule type" value="Genomic_DNA"/>
</dbReference>
<dbReference type="SMART" id="SM00382">
    <property type="entry name" value="AAA"/>
    <property type="match status" value="1"/>
</dbReference>
<sequence>MAFEVSEKVLYDMDSFKTMVDSVVGEVGKVIIGKDELITDIFIALLAGGNIMLEGVPGVAKTTLAKTFAQATGLGFKRIQFLPDIMPSDIIGASIYNQKIGDFEVHLGPIFTNILLVDEINRASPKIQSALLEAMEEKQVSIDGKTVPLPHPFIVITTQNPIDVMGTFPLPEAQIDRFMFKLDVGYPSFDEELNILKSRNGAAPLSAGKVLTGEKIEGLIDVVKNVHVDDKILMYIRNIVMASREHEKLLLGASPRASISLLKASKALAAMDGRHYVIPDDVKVLAPKVLNHRLILKPEYELENVTSTDVIEELLNTVPVPT</sequence>
<evidence type="ECO:0000259" key="3">
    <source>
        <dbReference type="SMART" id="SM00382"/>
    </source>
</evidence>
<dbReference type="GO" id="GO:0005524">
    <property type="term" value="F:ATP binding"/>
    <property type="evidence" value="ECO:0007669"/>
    <property type="project" value="UniProtKB-KW"/>
</dbReference>